<dbReference type="EMBL" id="JANCYU010000044">
    <property type="protein sequence ID" value="KAK4526798.1"/>
    <property type="molecule type" value="Genomic_DNA"/>
</dbReference>
<evidence type="ECO:0000313" key="1">
    <source>
        <dbReference type="EMBL" id="KAK4526798.1"/>
    </source>
</evidence>
<sequence>MFSPFYHLERAKHGRRSTKEPKKVCLFTLLRILCILYLTFHPFFSKETLKGVKTKIDPSYWNIYHSVEQLASKLEVWEHKDLKDFPICRLERVCRTERGLWILPKWLHEHQLWLQKCGLNQSSVWYADIRDSIPIHNRTFDGDLIGTDILRWQLPHFIADTIWILLWRHFIFHPENTSVKPWSFKCINSASKPCITTLFWSALEPVLFHNAIPLEDDWTSQYLRQILFRTVPVQWKAVSPYSPTCFRSVTFSRIRPAHIPKNALSGENMFFEENGIVREDRLKSSFQKARNTGRCMITVALKNNTIENHTNSSSESFFELVAQRIRQLAFDSIDDSYQSKIEIRFIDFLSSNLDDWDNAKERLQGVDVVVTDHSIANSQFLVLRPNTTVIEVLPFAYSAVMYRELASSLGLDYHSVFSNPDEETFLGCLFRYEQEPLSVAQLVQAYRQEAENWRYGNPYQQTLHLDKIETTDKVRMCRHCARQQRISANATEIALFAIQRALTPCLAGLWYHQREAT</sequence>
<name>A0AAV9IHR9_9RHOD</name>
<gene>
    <name evidence="1" type="ORF">GAYE_SCF28MG4715</name>
</gene>
<proteinExistence type="predicted"/>
<organism evidence="1 2">
    <name type="scientific">Galdieria yellowstonensis</name>
    <dbReference type="NCBI Taxonomy" id="3028027"/>
    <lineage>
        <taxon>Eukaryota</taxon>
        <taxon>Rhodophyta</taxon>
        <taxon>Bangiophyceae</taxon>
        <taxon>Galdieriales</taxon>
        <taxon>Galdieriaceae</taxon>
        <taxon>Galdieria</taxon>
    </lineage>
</organism>
<keyword evidence="2" id="KW-1185">Reference proteome</keyword>
<reference evidence="1 2" key="1">
    <citation type="submission" date="2022-07" db="EMBL/GenBank/DDBJ databases">
        <title>Genome-wide signatures of adaptation to extreme environments.</title>
        <authorList>
            <person name="Cho C.H."/>
            <person name="Yoon H.S."/>
        </authorList>
    </citation>
    <scope>NUCLEOTIDE SEQUENCE [LARGE SCALE GENOMIC DNA]</scope>
    <source>
        <strain evidence="1 2">108.79 E11</strain>
    </source>
</reference>
<evidence type="ECO:0008006" key="3">
    <source>
        <dbReference type="Google" id="ProtNLM"/>
    </source>
</evidence>
<accession>A0AAV9IHR9</accession>
<dbReference type="Proteomes" id="UP001300502">
    <property type="component" value="Unassembled WGS sequence"/>
</dbReference>
<dbReference type="AlphaFoldDB" id="A0AAV9IHR9"/>
<protein>
    <recommendedName>
        <fullName evidence="3">O-GlcNAc transferase C-terminal domain-containing protein</fullName>
    </recommendedName>
</protein>
<comment type="caution">
    <text evidence="1">The sequence shown here is derived from an EMBL/GenBank/DDBJ whole genome shotgun (WGS) entry which is preliminary data.</text>
</comment>
<evidence type="ECO:0000313" key="2">
    <source>
        <dbReference type="Proteomes" id="UP001300502"/>
    </source>
</evidence>